<protein>
    <submittedName>
        <fullName evidence="4">Tetratricopeptide repeat protein</fullName>
    </submittedName>
</protein>
<accession>A0A7Y2E897</accession>
<keyword evidence="2 3" id="KW-0802">TPR repeat</keyword>
<gene>
    <name evidence="4" type="ORF">HKN21_09695</name>
</gene>
<feature type="repeat" description="TPR" evidence="3">
    <location>
        <begin position="98"/>
        <end position="131"/>
    </location>
</feature>
<dbReference type="Pfam" id="PF07719">
    <property type="entry name" value="TPR_2"/>
    <property type="match status" value="1"/>
</dbReference>
<dbReference type="PANTHER" id="PTHR12558:SF13">
    <property type="entry name" value="CELL DIVISION CYCLE PROTEIN 27 HOMOLOG"/>
    <property type="match status" value="1"/>
</dbReference>
<dbReference type="InterPro" id="IPR019734">
    <property type="entry name" value="TPR_rpt"/>
</dbReference>
<dbReference type="SUPFAM" id="SSF48452">
    <property type="entry name" value="TPR-like"/>
    <property type="match status" value="1"/>
</dbReference>
<feature type="non-terminal residue" evidence="4">
    <location>
        <position position="1"/>
    </location>
</feature>
<evidence type="ECO:0000256" key="2">
    <source>
        <dbReference type="ARBA" id="ARBA00022803"/>
    </source>
</evidence>
<organism evidence="4 5">
    <name type="scientific">Eiseniibacteriota bacterium</name>
    <dbReference type="NCBI Taxonomy" id="2212470"/>
    <lineage>
        <taxon>Bacteria</taxon>
        <taxon>Candidatus Eiseniibacteriota</taxon>
    </lineage>
</organism>
<proteinExistence type="predicted"/>
<keyword evidence="1" id="KW-0677">Repeat</keyword>
<dbReference type="PROSITE" id="PS50005">
    <property type="entry name" value="TPR"/>
    <property type="match status" value="1"/>
</dbReference>
<dbReference type="AlphaFoldDB" id="A0A7Y2E897"/>
<evidence type="ECO:0000256" key="1">
    <source>
        <dbReference type="ARBA" id="ARBA00022737"/>
    </source>
</evidence>
<dbReference type="Gene3D" id="1.25.40.10">
    <property type="entry name" value="Tetratricopeptide repeat domain"/>
    <property type="match status" value="2"/>
</dbReference>
<name>A0A7Y2E897_UNCEI</name>
<evidence type="ECO:0000313" key="4">
    <source>
        <dbReference type="EMBL" id="NNF07021.1"/>
    </source>
</evidence>
<dbReference type="PANTHER" id="PTHR12558">
    <property type="entry name" value="CELL DIVISION CYCLE 16,23,27"/>
    <property type="match status" value="1"/>
</dbReference>
<dbReference type="EMBL" id="JABDJR010000385">
    <property type="protein sequence ID" value="NNF07021.1"/>
    <property type="molecule type" value="Genomic_DNA"/>
</dbReference>
<dbReference type="Pfam" id="PF13432">
    <property type="entry name" value="TPR_16"/>
    <property type="match status" value="1"/>
</dbReference>
<dbReference type="InterPro" id="IPR011990">
    <property type="entry name" value="TPR-like_helical_dom_sf"/>
</dbReference>
<reference evidence="4 5" key="1">
    <citation type="submission" date="2020-03" db="EMBL/GenBank/DDBJ databases">
        <title>Metabolic flexibility allows generalist bacteria to become dominant in a frequently disturbed ecosystem.</title>
        <authorList>
            <person name="Chen Y.-J."/>
            <person name="Leung P.M."/>
            <person name="Bay S.K."/>
            <person name="Hugenholtz P."/>
            <person name="Kessler A.J."/>
            <person name="Shelley G."/>
            <person name="Waite D.W."/>
            <person name="Cook P.L."/>
            <person name="Greening C."/>
        </authorList>
    </citation>
    <scope>NUCLEOTIDE SEQUENCE [LARGE SCALE GENOMIC DNA]</scope>
    <source>
        <strain evidence="4">SS_bin_28</strain>
    </source>
</reference>
<evidence type="ECO:0000313" key="5">
    <source>
        <dbReference type="Proteomes" id="UP000547674"/>
    </source>
</evidence>
<dbReference type="InterPro" id="IPR013105">
    <property type="entry name" value="TPR_2"/>
</dbReference>
<dbReference type="SMART" id="SM00028">
    <property type="entry name" value="TPR"/>
    <property type="match status" value="4"/>
</dbReference>
<comment type="caution">
    <text evidence="4">The sequence shown here is derived from an EMBL/GenBank/DDBJ whole genome shotgun (WGS) entry which is preliminary data.</text>
</comment>
<dbReference type="Proteomes" id="UP000547674">
    <property type="component" value="Unassembled WGS sequence"/>
</dbReference>
<sequence>QRGLLAAALGDDEVALSAFERALQINPLFHGAQVELAHTLFRLERWEDSVTVYERIEELGIRSSDLSLHAGRCWEKLESFEKAAACYESAISQEDSEAMAHYRLGMVYRALGKKEEAKSSWRKFLTLNDDPQAAATIKNLMDGDQFSAAREASK</sequence>
<evidence type="ECO:0000256" key="3">
    <source>
        <dbReference type="PROSITE-ProRule" id="PRU00339"/>
    </source>
</evidence>